<dbReference type="AlphaFoldDB" id="A0A1X7VTL6"/>
<organism evidence="1">
    <name type="scientific">Amphimedon queenslandica</name>
    <name type="common">Sponge</name>
    <dbReference type="NCBI Taxonomy" id="400682"/>
    <lineage>
        <taxon>Eukaryota</taxon>
        <taxon>Metazoa</taxon>
        <taxon>Porifera</taxon>
        <taxon>Demospongiae</taxon>
        <taxon>Heteroscleromorpha</taxon>
        <taxon>Haplosclerida</taxon>
        <taxon>Niphatidae</taxon>
        <taxon>Amphimedon</taxon>
    </lineage>
</organism>
<name>A0A1X7VTL6_AMPQE</name>
<sequence>EVWISLITLSRGFLFKVRIESVIFFGIASRF</sequence>
<proteinExistence type="predicted"/>
<evidence type="ECO:0000313" key="1">
    <source>
        <dbReference type="EnsemblMetazoa" id="Aqu2.1.43224_001"/>
    </source>
</evidence>
<dbReference type="EnsemblMetazoa" id="Aqu2.1.43224_001">
    <property type="protein sequence ID" value="Aqu2.1.43224_001"/>
    <property type="gene ID" value="Aqu2.1.43224"/>
</dbReference>
<reference evidence="1" key="1">
    <citation type="submission" date="2017-05" db="UniProtKB">
        <authorList>
            <consortium name="EnsemblMetazoa"/>
        </authorList>
    </citation>
    <scope>IDENTIFICATION</scope>
</reference>
<accession>A0A1X7VTL6</accession>
<dbReference type="InParanoid" id="A0A1X7VTL6"/>
<protein>
    <submittedName>
        <fullName evidence="1">Uncharacterized protein</fullName>
    </submittedName>
</protein>